<dbReference type="InterPro" id="IPR036034">
    <property type="entry name" value="PDZ_sf"/>
</dbReference>
<keyword evidence="3" id="KW-1185">Reference proteome</keyword>
<name>A0A1H3GYL6_9PROT</name>
<dbReference type="EMBL" id="FNOY01000017">
    <property type="protein sequence ID" value="SDY08045.1"/>
    <property type="molecule type" value="Genomic_DNA"/>
</dbReference>
<proteinExistence type="predicted"/>
<dbReference type="SUPFAM" id="SSF50156">
    <property type="entry name" value="PDZ domain-like"/>
    <property type="match status" value="1"/>
</dbReference>
<dbReference type="STRING" id="44576.SAMN05421881_101725"/>
<dbReference type="Proteomes" id="UP000198640">
    <property type="component" value="Unassembled WGS sequence"/>
</dbReference>
<organism evidence="2 3">
    <name type="scientific">Nitrosomonas halophila</name>
    <dbReference type="NCBI Taxonomy" id="44576"/>
    <lineage>
        <taxon>Bacteria</taxon>
        <taxon>Pseudomonadati</taxon>
        <taxon>Pseudomonadota</taxon>
        <taxon>Betaproteobacteria</taxon>
        <taxon>Nitrosomonadales</taxon>
        <taxon>Nitrosomonadaceae</taxon>
        <taxon>Nitrosomonas</taxon>
    </lineage>
</organism>
<evidence type="ECO:0000313" key="3">
    <source>
        <dbReference type="Proteomes" id="UP000198640"/>
    </source>
</evidence>
<evidence type="ECO:0000313" key="2">
    <source>
        <dbReference type="EMBL" id="SDY08045.1"/>
    </source>
</evidence>
<evidence type="ECO:0000259" key="1">
    <source>
        <dbReference type="SMART" id="SM00228"/>
    </source>
</evidence>
<reference evidence="2 3" key="1">
    <citation type="submission" date="2016-10" db="EMBL/GenBank/DDBJ databases">
        <authorList>
            <person name="de Groot N.N."/>
        </authorList>
    </citation>
    <scope>NUCLEOTIDE SEQUENCE [LARGE SCALE GENOMIC DNA]</scope>
    <source>
        <strain evidence="2 3">Nm1</strain>
    </source>
</reference>
<dbReference type="InterPro" id="IPR001478">
    <property type="entry name" value="PDZ"/>
</dbReference>
<dbReference type="Gene3D" id="3.40.50.11550">
    <property type="match status" value="1"/>
</dbReference>
<gene>
    <name evidence="2" type="ORF">SAMN05421881_101725</name>
</gene>
<accession>A0A1H3GYL6</accession>
<feature type="domain" description="PDZ" evidence="1">
    <location>
        <begin position="332"/>
        <end position="404"/>
    </location>
</feature>
<dbReference type="RefSeq" id="WP_176973949.1">
    <property type="nucleotide sequence ID" value="NZ_FNOY01000017.1"/>
</dbReference>
<dbReference type="InterPro" id="IPR007314">
    <property type="entry name" value="Cofac_haem-bd_dom"/>
</dbReference>
<dbReference type="SMART" id="SM00228">
    <property type="entry name" value="PDZ"/>
    <property type="match status" value="1"/>
</dbReference>
<dbReference type="Pfam" id="PF13180">
    <property type="entry name" value="PDZ_2"/>
    <property type="match status" value="1"/>
</dbReference>
<dbReference type="Gene3D" id="2.30.42.10">
    <property type="match status" value="1"/>
</dbReference>
<dbReference type="Pfam" id="PF04187">
    <property type="entry name" value="Cofac_haem_bdg"/>
    <property type="match status" value="1"/>
</dbReference>
<sequence length="419" mass="46944">MIDSKPGWRFVIPCLMLWVSMMTATPLSAQIKPAHKPRLADSQPAADTCVPVASWVIPGKGPTSLQQVIASAVNQSVVLLGESHTSHEHHRWQLHMLAAMYAKRPDMMIGFEMFPRRVQAVLDRWVAGELTESEFLSQSEWQTVWGTDASLYLPIFHFARMYRIPILALNIDTKLRRMVTEKGFDGVPENQREGVTRPAPPSPAYLEFLLPIYAQHDRPKQKTNKPTRYDPDFLRFVVGQQLWDRAMAQALHAALDAEHSVKKPLLVGIMGSGHILHGYGVPHQLKDLGVRDILSLLPWDINRPCKRLVTGYADAVFGLEPFMPEAAPALRQRLGIRYEFSKEAGGARVIQIEKGSIAEIAGLRAGDVIVEMAEVAVKQSEDVVTVVRRQVPGTWLPLKVRREQVIVDVIAKFPAISNK</sequence>
<protein>
    <submittedName>
        <fullName evidence="2">Uncharacterized iron-regulated protein</fullName>
    </submittedName>
</protein>
<dbReference type="CDD" id="cd14727">
    <property type="entry name" value="ChanN-like"/>
    <property type="match status" value="1"/>
</dbReference>
<dbReference type="SUPFAM" id="SSF159501">
    <property type="entry name" value="EreA/ChaN-like"/>
    <property type="match status" value="1"/>
</dbReference>
<dbReference type="AlphaFoldDB" id="A0A1H3GYL6"/>